<dbReference type="InterPro" id="IPR037523">
    <property type="entry name" value="VOC_core"/>
</dbReference>
<dbReference type="InterPro" id="IPR051332">
    <property type="entry name" value="Fosfomycin_Res_Enzymes"/>
</dbReference>
<name>A0ABS7C6G4_9BACL</name>
<dbReference type="PANTHER" id="PTHR36113">
    <property type="entry name" value="LYASE, PUTATIVE-RELATED-RELATED"/>
    <property type="match status" value="1"/>
</dbReference>
<sequence length="122" mass="13912">MKLNHLNLCVHDITEASDFFQKIFDFHLLERKGDAVAIVSDRESFTLVLSNTRAFGGESSTYPKDFHIGFYVDTAEEVDRFYDRLAAANIGPDHGPRKIRDGYSLYFNAIDGLLFEVTCLNR</sequence>
<reference evidence="2 3" key="1">
    <citation type="submission" date="2021-07" db="EMBL/GenBank/DDBJ databases">
        <title>Paenibacillus radiodurans sp. nov., isolated from the southeastern edge of Tengger Desert.</title>
        <authorList>
            <person name="Zhang G."/>
        </authorList>
    </citation>
    <scope>NUCLEOTIDE SEQUENCE [LARGE SCALE GENOMIC DNA]</scope>
    <source>
        <strain evidence="2 3">CCM 7311</strain>
    </source>
</reference>
<protein>
    <submittedName>
        <fullName evidence="2">VOC family protein</fullName>
    </submittedName>
</protein>
<dbReference type="PANTHER" id="PTHR36113:SF3">
    <property type="entry name" value="SLL5075 PROTEIN"/>
    <property type="match status" value="1"/>
</dbReference>
<dbReference type="RefSeq" id="WP_210040250.1">
    <property type="nucleotide sequence ID" value="NZ_JBHLVU010000007.1"/>
</dbReference>
<accession>A0ABS7C6G4</accession>
<dbReference type="SUPFAM" id="SSF54593">
    <property type="entry name" value="Glyoxalase/Bleomycin resistance protein/Dihydroxybiphenyl dioxygenase"/>
    <property type="match status" value="1"/>
</dbReference>
<dbReference type="InterPro" id="IPR004360">
    <property type="entry name" value="Glyas_Fos-R_dOase_dom"/>
</dbReference>
<dbReference type="Proteomes" id="UP001519887">
    <property type="component" value="Unassembled WGS sequence"/>
</dbReference>
<evidence type="ECO:0000313" key="3">
    <source>
        <dbReference type="Proteomes" id="UP001519887"/>
    </source>
</evidence>
<dbReference type="InterPro" id="IPR029068">
    <property type="entry name" value="Glyas_Bleomycin-R_OHBP_Dase"/>
</dbReference>
<feature type="domain" description="VOC" evidence="1">
    <location>
        <begin position="2"/>
        <end position="120"/>
    </location>
</feature>
<comment type="caution">
    <text evidence="2">The sequence shown here is derived from an EMBL/GenBank/DDBJ whole genome shotgun (WGS) entry which is preliminary data.</text>
</comment>
<gene>
    <name evidence="2" type="ORF">K0U00_20950</name>
</gene>
<dbReference type="PROSITE" id="PS51819">
    <property type="entry name" value="VOC"/>
    <property type="match status" value="1"/>
</dbReference>
<dbReference type="Pfam" id="PF00903">
    <property type="entry name" value="Glyoxalase"/>
    <property type="match status" value="1"/>
</dbReference>
<dbReference type="Gene3D" id="3.10.180.10">
    <property type="entry name" value="2,3-Dihydroxybiphenyl 1,2-Dioxygenase, domain 1"/>
    <property type="match status" value="1"/>
</dbReference>
<evidence type="ECO:0000259" key="1">
    <source>
        <dbReference type="PROSITE" id="PS51819"/>
    </source>
</evidence>
<keyword evidence="3" id="KW-1185">Reference proteome</keyword>
<organism evidence="2 3">
    <name type="scientific">Paenibacillus sepulcri</name>
    <dbReference type="NCBI Taxonomy" id="359917"/>
    <lineage>
        <taxon>Bacteria</taxon>
        <taxon>Bacillati</taxon>
        <taxon>Bacillota</taxon>
        <taxon>Bacilli</taxon>
        <taxon>Bacillales</taxon>
        <taxon>Paenibacillaceae</taxon>
        <taxon>Paenibacillus</taxon>
    </lineage>
</organism>
<evidence type="ECO:0000313" key="2">
    <source>
        <dbReference type="EMBL" id="MBW7456509.1"/>
    </source>
</evidence>
<dbReference type="EMBL" id="JAHZIK010000596">
    <property type="protein sequence ID" value="MBW7456509.1"/>
    <property type="molecule type" value="Genomic_DNA"/>
</dbReference>
<dbReference type="CDD" id="cd06587">
    <property type="entry name" value="VOC"/>
    <property type="match status" value="1"/>
</dbReference>
<proteinExistence type="predicted"/>